<gene>
    <name evidence="2" type="ORF">HKI87_13g75060</name>
</gene>
<dbReference type="Gene3D" id="1.25.40.10">
    <property type="entry name" value="Tetratricopeptide repeat domain"/>
    <property type="match status" value="2"/>
</dbReference>
<keyword evidence="3" id="KW-1185">Reference proteome</keyword>
<accession>A0AAX4PIR4</accession>
<feature type="compositionally biased region" description="Basic residues" evidence="1">
    <location>
        <begin position="1"/>
        <end position="10"/>
    </location>
</feature>
<dbReference type="EMBL" id="CP151513">
    <property type="protein sequence ID" value="WZN65943.1"/>
    <property type="molecule type" value="Genomic_DNA"/>
</dbReference>
<name>A0AAX4PIR4_9CHLO</name>
<dbReference type="SUPFAM" id="SSF48452">
    <property type="entry name" value="TPR-like"/>
    <property type="match status" value="2"/>
</dbReference>
<dbReference type="InterPro" id="IPR011990">
    <property type="entry name" value="TPR-like_helical_dom_sf"/>
</dbReference>
<reference evidence="2 3" key="1">
    <citation type="submission" date="2024-03" db="EMBL/GenBank/DDBJ databases">
        <title>Complete genome sequence of the green alga Chloropicon roscoffensis RCC1871.</title>
        <authorList>
            <person name="Lemieux C."/>
            <person name="Pombert J.-F."/>
            <person name="Otis C."/>
            <person name="Turmel M."/>
        </authorList>
    </citation>
    <scope>NUCLEOTIDE SEQUENCE [LARGE SCALE GENOMIC DNA]</scope>
    <source>
        <strain evidence="2 3">RCC1871</strain>
    </source>
</reference>
<feature type="region of interest" description="Disordered" evidence="1">
    <location>
        <begin position="1"/>
        <end position="59"/>
    </location>
</feature>
<evidence type="ECO:0000313" key="2">
    <source>
        <dbReference type="EMBL" id="WZN65943.1"/>
    </source>
</evidence>
<protein>
    <submittedName>
        <fullName evidence="2">Uncharacterized protein</fullName>
    </submittedName>
</protein>
<dbReference type="Proteomes" id="UP001472866">
    <property type="component" value="Chromosome 13"/>
</dbReference>
<evidence type="ECO:0000313" key="3">
    <source>
        <dbReference type="Proteomes" id="UP001472866"/>
    </source>
</evidence>
<dbReference type="AlphaFoldDB" id="A0AAX4PIR4"/>
<proteinExistence type="predicted"/>
<sequence length="443" mass="47007">MGGRKGGRRPKGGDDGQGGSRRGKKKGGHGGGGKDQGPTLKEAQRLEQKAEKNGSRGKYSEQALAGFRQAIDLYLALYDGGAGPAAEECLVGLAGCYMGSAECKAGYLSTLTHVTQEGPVKAEARFLAQQCSECYRKLLQRTDLEDREEVLVNLGNALSVWAENAETGPEVIELLGKALSAYDESLSIRSDDADTHLNRGDLLQKMAEELADSGDHVQSRRAFAEANSAYEACCSVTDSIKGDDLVGLLESWGANLLGMAQSEGCGPEERRELLGKALGHLTEATAMEVTATRAMNTIGDCHVAMAETVGLGPQQRLGHLEQAVAAGYQRALAVDRSNLDASVGVAEVHAMSGKAFREAGDVAAASTHFAAAAAGYERIFADQELWRDFGGCADRSDFLYNAACACALAGRPSEARQALEMCLSFGLVTQEEIVKEEDLRCCL</sequence>
<evidence type="ECO:0000256" key="1">
    <source>
        <dbReference type="SAM" id="MobiDB-lite"/>
    </source>
</evidence>
<organism evidence="2 3">
    <name type="scientific">Chloropicon roscoffensis</name>
    <dbReference type="NCBI Taxonomy" id="1461544"/>
    <lineage>
        <taxon>Eukaryota</taxon>
        <taxon>Viridiplantae</taxon>
        <taxon>Chlorophyta</taxon>
        <taxon>Chloropicophyceae</taxon>
        <taxon>Chloropicales</taxon>
        <taxon>Chloropicaceae</taxon>
        <taxon>Chloropicon</taxon>
    </lineage>
</organism>
<feature type="compositionally biased region" description="Basic and acidic residues" evidence="1">
    <location>
        <begin position="42"/>
        <end position="54"/>
    </location>
</feature>